<dbReference type="SUPFAM" id="SSF55729">
    <property type="entry name" value="Acyl-CoA N-acyltransferases (Nat)"/>
    <property type="match status" value="1"/>
</dbReference>
<accession>A0ABZ0S0E3</accession>
<sequence length="223" mass="25628">MIFQGYLGEHEFYVQPLKNTQLTQIQKLQQIVYDVLEDKTILQPLSDEELLYILNGHGVMIGAFVNEQLVAVRALLEPNSDEEEHLGLDVGAEDLARVLYQEVSFIHPTFRGYGLQQTLASIIMSQVDIEKYDWVCATVKPYNIASLKDKLVQNMHIYALKYKYGGKLRYVFAKPLHKEPVFAGEKLIIAMGDTEAQQQALRNGYRGVAIEKQEDEWFVQFNR</sequence>
<evidence type="ECO:0000313" key="2">
    <source>
        <dbReference type="Proteomes" id="UP001322664"/>
    </source>
</evidence>
<gene>
    <name evidence="1" type="ORF">R6U77_03215</name>
</gene>
<organism evidence="1 2">
    <name type="scientific">Lysinibacillus louembei</name>
    <dbReference type="NCBI Taxonomy" id="1470088"/>
    <lineage>
        <taxon>Bacteria</taxon>
        <taxon>Bacillati</taxon>
        <taxon>Bacillota</taxon>
        <taxon>Bacilli</taxon>
        <taxon>Bacillales</taxon>
        <taxon>Bacillaceae</taxon>
        <taxon>Lysinibacillus</taxon>
    </lineage>
</organism>
<keyword evidence="2" id="KW-1185">Reference proteome</keyword>
<dbReference type="EMBL" id="CP137624">
    <property type="protein sequence ID" value="WPK12726.1"/>
    <property type="molecule type" value="Genomic_DNA"/>
</dbReference>
<dbReference type="Proteomes" id="UP001322664">
    <property type="component" value="Chromosome"/>
</dbReference>
<dbReference type="InterPro" id="IPR016181">
    <property type="entry name" value="Acyl_CoA_acyltransferase"/>
</dbReference>
<protein>
    <submittedName>
        <fullName evidence="1">GNAT family N-acetyltransferase</fullName>
    </submittedName>
</protein>
<dbReference type="RefSeq" id="WP_319837415.1">
    <property type="nucleotide sequence ID" value="NZ_CP137624.1"/>
</dbReference>
<reference evidence="1 2" key="1">
    <citation type="submission" date="2023-09" db="EMBL/GenBank/DDBJ databases">
        <authorList>
            <person name="Page C.A."/>
            <person name="Perez-Diaz I.M."/>
        </authorList>
    </citation>
    <scope>NUCLEOTIDE SEQUENCE [LARGE SCALE GENOMIC DNA]</scope>
    <source>
        <strain evidence="1 2">Ll15</strain>
    </source>
</reference>
<evidence type="ECO:0000313" key="1">
    <source>
        <dbReference type="EMBL" id="WPK12726.1"/>
    </source>
</evidence>
<name>A0ABZ0S0E3_9BACI</name>
<proteinExistence type="predicted"/>